<name>A0ABR9ZSJ5_9FIRM</name>
<protein>
    <submittedName>
        <fullName evidence="1">Uncharacterized protein</fullName>
    </submittedName>
</protein>
<dbReference type="EMBL" id="JADKNH010000005">
    <property type="protein sequence ID" value="MBF4693428.1"/>
    <property type="molecule type" value="Genomic_DNA"/>
</dbReference>
<gene>
    <name evidence="1" type="ORF">ISU02_09870</name>
</gene>
<evidence type="ECO:0000313" key="2">
    <source>
        <dbReference type="Proteomes" id="UP000614200"/>
    </source>
</evidence>
<accession>A0ABR9ZSJ5</accession>
<comment type="caution">
    <text evidence="1">The sequence shown here is derived from an EMBL/GenBank/DDBJ whole genome shotgun (WGS) entry which is preliminary data.</text>
</comment>
<organism evidence="1 2">
    <name type="scientific">Fusibacter ferrireducens</name>
    <dbReference type="NCBI Taxonomy" id="2785058"/>
    <lineage>
        <taxon>Bacteria</taxon>
        <taxon>Bacillati</taxon>
        <taxon>Bacillota</taxon>
        <taxon>Clostridia</taxon>
        <taxon>Eubacteriales</taxon>
        <taxon>Eubacteriales Family XII. Incertae Sedis</taxon>
        <taxon>Fusibacter</taxon>
    </lineage>
</organism>
<proteinExistence type="predicted"/>
<keyword evidence="2" id="KW-1185">Reference proteome</keyword>
<sequence>MRFIIYPNNDEFMSSIDNFEIKLDYSQEFEHNVEHLALKSLYGTHKDYVLEIMKKKEIYTKALIGEIYENNEGLFSSKEEMLIALYGNYIEEVDIHKRPLAKLTKDSYSDLGIF</sequence>
<dbReference type="Proteomes" id="UP000614200">
    <property type="component" value="Unassembled WGS sequence"/>
</dbReference>
<reference evidence="1 2" key="1">
    <citation type="submission" date="2020-11" db="EMBL/GenBank/DDBJ databases">
        <title>Fusibacter basophilias sp. nov.</title>
        <authorList>
            <person name="Qiu D."/>
        </authorList>
    </citation>
    <scope>NUCLEOTIDE SEQUENCE [LARGE SCALE GENOMIC DNA]</scope>
    <source>
        <strain evidence="1 2">Q10-2</strain>
    </source>
</reference>
<evidence type="ECO:0000313" key="1">
    <source>
        <dbReference type="EMBL" id="MBF4693428.1"/>
    </source>
</evidence>